<evidence type="ECO:0000313" key="2">
    <source>
        <dbReference type="Proteomes" id="UP000011135"/>
    </source>
</evidence>
<dbReference type="OrthoDB" id="9790023at2"/>
<dbReference type="EMBL" id="AMZN01000036">
    <property type="protein sequence ID" value="ELR71638.1"/>
    <property type="molecule type" value="Genomic_DNA"/>
</dbReference>
<dbReference type="PANTHER" id="PTHR12993:SF30">
    <property type="entry name" value="N-ACETYL-ALPHA-D-GLUCOSAMINYL L-MALATE DEACETYLASE 1"/>
    <property type="match status" value="1"/>
</dbReference>
<dbReference type="InterPro" id="IPR024078">
    <property type="entry name" value="LmbE-like_dom_sf"/>
</dbReference>
<evidence type="ECO:0008006" key="3">
    <source>
        <dbReference type="Google" id="ProtNLM"/>
    </source>
</evidence>
<dbReference type="SUPFAM" id="SSF102588">
    <property type="entry name" value="LmbE-like"/>
    <property type="match status" value="1"/>
</dbReference>
<comment type="caution">
    <text evidence="1">The sequence shown here is derived from an EMBL/GenBank/DDBJ whole genome shotgun (WGS) entry which is preliminary data.</text>
</comment>
<evidence type="ECO:0000313" key="1">
    <source>
        <dbReference type="EMBL" id="ELR71638.1"/>
    </source>
</evidence>
<dbReference type="PATRIC" id="fig|1237149.3.peg.2314"/>
<dbReference type="GO" id="GO:0016811">
    <property type="term" value="F:hydrolase activity, acting on carbon-nitrogen (but not peptide) bonds, in linear amides"/>
    <property type="evidence" value="ECO:0007669"/>
    <property type="project" value="TreeGrafter"/>
</dbReference>
<dbReference type="InterPro" id="IPR003737">
    <property type="entry name" value="GlcNAc_PI_deacetylase-related"/>
</dbReference>
<dbReference type="Gene3D" id="3.40.50.10320">
    <property type="entry name" value="LmbE-like"/>
    <property type="match status" value="1"/>
</dbReference>
<dbReference type="STRING" id="1237149.C900_02446"/>
<dbReference type="Proteomes" id="UP000011135">
    <property type="component" value="Unassembled WGS sequence"/>
</dbReference>
<dbReference type="RefSeq" id="WP_009579854.1">
    <property type="nucleotide sequence ID" value="NZ_AMZN01000036.1"/>
</dbReference>
<keyword evidence="2" id="KW-1185">Reference proteome</keyword>
<organism evidence="1 2">
    <name type="scientific">Fulvivirga imtechensis AK7</name>
    <dbReference type="NCBI Taxonomy" id="1237149"/>
    <lineage>
        <taxon>Bacteria</taxon>
        <taxon>Pseudomonadati</taxon>
        <taxon>Bacteroidota</taxon>
        <taxon>Cytophagia</taxon>
        <taxon>Cytophagales</taxon>
        <taxon>Fulvivirgaceae</taxon>
        <taxon>Fulvivirga</taxon>
    </lineage>
</organism>
<dbReference type="AlphaFoldDB" id="L8JTR4"/>
<dbReference type="Pfam" id="PF02585">
    <property type="entry name" value="PIG-L"/>
    <property type="match status" value="1"/>
</dbReference>
<dbReference type="eggNOG" id="COG2120">
    <property type="taxonomic scope" value="Bacteria"/>
</dbReference>
<dbReference type="PANTHER" id="PTHR12993">
    <property type="entry name" value="N-ACETYLGLUCOSAMINYL-PHOSPHATIDYLINOSITOL DE-N-ACETYLASE-RELATED"/>
    <property type="match status" value="1"/>
</dbReference>
<gene>
    <name evidence="1" type="ORF">C900_02446</name>
</gene>
<sequence>MLPLRFNQRSGLKILCLGAHCDDIEIGCGGTLLKMVNEYAIDHVKWIIFTSTNDRAEEAMKSAEYFLMDVARKEIIIKKFKDTVLPQQALKVKDYFEQVRKTYQPDIIFTHYRNDLHQDHRLLNELTWNTFRDQFILEYEIQKYDGDLGNPGLYVPLDDKIVNKKVRAILDNYSSQRSRHWFDEETFYALMRLRGVESASKYAEAFYMRKGIL</sequence>
<accession>L8JTR4</accession>
<protein>
    <recommendedName>
        <fullName evidence="3">LmbE-related protein</fullName>
    </recommendedName>
</protein>
<name>L8JTR4_9BACT</name>
<proteinExistence type="predicted"/>
<reference evidence="1 2" key="1">
    <citation type="submission" date="2012-12" db="EMBL/GenBank/DDBJ databases">
        <title>Genome assembly of Fulvivirga imtechensis AK7.</title>
        <authorList>
            <person name="Nupur N."/>
            <person name="Khatri I."/>
            <person name="Kumar R."/>
            <person name="Subramanian S."/>
            <person name="Pinnaka A."/>
        </authorList>
    </citation>
    <scope>NUCLEOTIDE SEQUENCE [LARGE SCALE GENOMIC DNA]</scope>
    <source>
        <strain evidence="1 2">AK7</strain>
    </source>
</reference>